<evidence type="ECO:0000313" key="3">
    <source>
        <dbReference type="Proteomes" id="UP000034154"/>
    </source>
</evidence>
<evidence type="ECO:0000313" key="2">
    <source>
        <dbReference type="EMBL" id="KKT68444.1"/>
    </source>
</evidence>
<gene>
    <name evidence="2" type="ORF">UW63_C0077G0005</name>
</gene>
<reference evidence="2 3" key="1">
    <citation type="journal article" date="2015" name="Nature">
        <title>rRNA introns, odd ribosomes, and small enigmatic genomes across a large radiation of phyla.</title>
        <authorList>
            <person name="Brown C.T."/>
            <person name="Hug L.A."/>
            <person name="Thomas B.C."/>
            <person name="Sharon I."/>
            <person name="Castelle C.J."/>
            <person name="Singh A."/>
            <person name="Wilkins M.J."/>
            <person name="Williams K.H."/>
            <person name="Banfield J.F."/>
        </authorList>
    </citation>
    <scope>NUCLEOTIDE SEQUENCE [LARGE SCALE GENOMIC DNA]</scope>
</reference>
<proteinExistence type="predicted"/>
<organism evidence="2 3">
    <name type="scientific">Candidatus Uhrbacteria bacterium GW2011_GWF2_44_350</name>
    <dbReference type="NCBI Taxonomy" id="1619000"/>
    <lineage>
        <taxon>Bacteria</taxon>
        <taxon>Candidatus Uhriibacteriota</taxon>
    </lineage>
</organism>
<feature type="compositionally biased region" description="Basic and acidic residues" evidence="1">
    <location>
        <begin position="13"/>
        <end position="34"/>
    </location>
</feature>
<name>A0A0G1M950_9BACT</name>
<comment type="caution">
    <text evidence="2">The sequence shown here is derived from an EMBL/GenBank/DDBJ whole genome shotgun (WGS) entry which is preliminary data.</text>
</comment>
<feature type="compositionally biased region" description="Low complexity" evidence="1">
    <location>
        <begin position="1"/>
        <end position="12"/>
    </location>
</feature>
<feature type="region of interest" description="Disordered" evidence="1">
    <location>
        <begin position="1"/>
        <end position="38"/>
    </location>
</feature>
<accession>A0A0G1M950</accession>
<dbReference type="EMBL" id="LCJB01000077">
    <property type="protein sequence ID" value="KKT68444.1"/>
    <property type="molecule type" value="Genomic_DNA"/>
</dbReference>
<dbReference type="AlphaFoldDB" id="A0A0G1M950"/>
<protein>
    <submittedName>
        <fullName evidence="2">Uncharacterized protein</fullName>
    </submittedName>
</protein>
<evidence type="ECO:0000256" key="1">
    <source>
        <dbReference type="SAM" id="MobiDB-lite"/>
    </source>
</evidence>
<dbReference type="Proteomes" id="UP000034154">
    <property type="component" value="Unassembled WGS sequence"/>
</dbReference>
<sequence length="142" mass="15069">MTPAEARAAVRNHAADKTDTDERPSVAEETDIRSEGIATARAREVDALAKEDVTVLDGNPNPVGVNERDVGGRGFETTVDNFAAEVLLVPPVHDSTGELLAIRTEQELGDAGLDVTADRVDDEVGVGADPELGKRHGLVYQL</sequence>